<dbReference type="Proteomes" id="UP000176422">
    <property type="component" value="Unassembled WGS sequence"/>
</dbReference>
<proteinExistence type="predicted"/>
<name>A0A1F8DVU8_9BACT</name>
<evidence type="ECO:0008006" key="4">
    <source>
        <dbReference type="Google" id="ProtNLM"/>
    </source>
</evidence>
<accession>A0A1F8DVU8</accession>
<dbReference type="AlphaFoldDB" id="A0A1F8DVU8"/>
<gene>
    <name evidence="2" type="ORF">A2372_00865</name>
</gene>
<dbReference type="STRING" id="1802559.A2372_00865"/>
<protein>
    <recommendedName>
        <fullName evidence="4">Cell division protein FtsL</fullName>
    </recommendedName>
</protein>
<evidence type="ECO:0000256" key="1">
    <source>
        <dbReference type="SAM" id="Coils"/>
    </source>
</evidence>
<evidence type="ECO:0000313" key="3">
    <source>
        <dbReference type="Proteomes" id="UP000176422"/>
    </source>
</evidence>
<sequence>MNKYITIAILAIIIVVVSVQAFGLFGEGRDMGDQLQASKEKMEMLSRENEELQAQIEYFSHKENLEKELRSKFNYKRPEESIMIITP</sequence>
<reference evidence="2 3" key="1">
    <citation type="journal article" date="2016" name="Nat. Commun.">
        <title>Thousands of microbial genomes shed light on interconnected biogeochemical processes in an aquifer system.</title>
        <authorList>
            <person name="Anantharaman K."/>
            <person name="Brown C.T."/>
            <person name="Hug L.A."/>
            <person name="Sharon I."/>
            <person name="Castelle C.J."/>
            <person name="Probst A.J."/>
            <person name="Thomas B.C."/>
            <person name="Singh A."/>
            <person name="Wilkins M.J."/>
            <person name="Karaoz U."/>
            <person name="Brodie E.L."/>
            <person name="Williams K.H."/>
            <person name="Hubbard S.S."/>
            <person name="Banfield J.F."/>
        </authorList>
    </citation>
    <scope>NUCLEOTIDE SEQUENCE [LARGE SCALE GENOMIC DNA]</scope>
</reference>
<dbReference type="EMBL" id="MGIT01000003">
    <property type="protein sequence ID" value="OGM92731.1"/>
    <property type="molecule type" value="Genomic_DNA"/>
</dbReference>
<evidence type="ECO:0000313" key="2">
    <source>
        <dbReference type="EMBL" id="OGM92731.1"/>
    </source>
</evidence>
<comment type="caution">
    <text evidence="2">The sequence shown here is derived from an EMBL/GenBank/DDBJ whole genome shotgun (WGS) entry which is preliminary data.</text>
</comment>
<feature type="coiled-coil region" evidence="1">
    <location>
        <begin position="35"/>
        <end position="62"/>
    </location>
</feature>
<organism evidence="2 3">
    <name type="scientific">Candidatus Wolfebacteria bacterium RIFOXYB1_FULL_54_12</name>
    <dbReference type="NCBI Taxonomy" id="1802559"/>
    <lineage>
        <taxon>Bacteria</taxon>
        <taxon>Candidatus Wolfeibacteriota</taxon>
    </lineage>
</organism>
<dbReference type="InterPro" id="IPR007060">
    <property type="entry name" value="FtsL/DivIC"/>
</dbReference>
<dbReference type="Pfam" id="PF04977">
    <property type="entry name" value="DivIC"/>
    <property type="match status" value="1"/>
</dbReference>
<keyword evidence="1" id="KW-0175">Coiled coil</keyword>